<comment type="subcellular location">
    <subcellularLocation>
        <location evidence="7">Cytoplasm</location>
    </subcellularLocation>
</comment>
<evidence type="ECO:0000256" key="7">
    <source>
        <dbReference type="HAMAP-Rule" id="MF_00444"/>
    </source>
</evidence>
<evidence type="ECO:0000313" key="10">
    <source>
        <dbReference type="EMBL" id="MBU3060969.1"/>
    </source>
</evidence>
<dbReference type="PANTHER" id="PTHR10381">
    <property type="entry name" value="ATP-DEPENDENT CLP PROTEASE PROTEOLYTIC SUBUNIT"/>
    <property type="match status" value="1"/>
</dbReference>
<sequence length="214" mass="22960">MYENRQAAAEPVVGSGFSATPVNRAASGGLSWGDSLYDRLLAQRIIVLGQEVDDEIANKLCAQMLLLAAEDPDADISMYINSPGGSITAGMAIFDTMNLISCDVATYAMGMAASMGQFLLTAGARGKRHALPNAEILMHQPSSGIGGSESDIKIQADRLRRMKLRMATLIADLSGQTAEQITEDSERDRWFSAEEARDYGLVDEVISRTPVAAK</sequence>
<dbReference type="HAMAP" id="MF_00444">
    <property type="entry name" value="ClpP"/>
    <property type="match status" value="1"/>
</dbReference>
<evidence type="ECO:0000256" key="5">
    <source>
        <dbReference type="ARBA" id="ARBA00022825"/>
    </source>
</evidence>
<proteinExistence type="inferred from homology"/>
<evidence type="ECO:0000256" key="1">
    <source>
        <dbReference type="ARBA" id="ARBA00007039"/>
    </source>
</evidence>
<evidence type="ECO:0000256" key="6">
    <source>
        <dbReference type="ARBA" id="ARBA00034021"/>
    </source>
</evidence>
<dbReference type="EMBL" id="JAHKNI010000001">
    <property type="protein sequence ID" value="MBU3060969.1"/>
    <property type="molecule type" value="Genomic_DNA"/>
</dbReference>
<organism evidence="10 11">
    <name type="scientific">Nocardia albiluteola</name>
    <dbReference type="NCBI Taxonomy" id="2842303"/>
    <lineage>
        <taxon>Bacteria</taxon>
        <taxon>Bacillati</taxon>
        <taxon>Actinomycetota</taxon>
        <taxon>Actinomycetes</taxon>
        <taxon>Mycobacteriales</taxon>
        <taxon>Nocardiaceae</taxon>
        <taxon>Nocardia</taxon>
    </lineage>
</organism>
<dbReference type="GO" id="GO:0006508">
    <property type="term" value="P:proteolysis"/>
    <property type="evidence" value="ECO:0007669"/>
    <property type="project" value="UniProtKB-KW"/>
</dbReference>
<keyword evidence="5 7" id="KW-0720">Serine protease</keyword>
<dbReference type="NCBIfam" id="NF009205">
    <property type="entry name" value="PRK12553.1"/>
    <property type="match status" value="1"/>
</dbReference>
<evidence type="ECO:0000256" key="9">
    <source>
        <dbReference type="RuleBase" id="RU003567"/>
    </source>
</evidence>
<evidence type="ECO:0000256" key="2">
    <source>
        <dbReference type="ARBA" id="ARBA00022490"/>
    </source>
</evidence>
<dbReference type="PANTHER" id="PTHR10381:SF70">
    <property type="entry name" value="ATP-DEPENDENT CLP PROTEASE PROTEOLYTIC SUBUNIT"/>
    <property type="match status" value="1"/>
</dbReference>
<comment type="subunit">
    <text evidence="7">Fourteen ClpP subunits assemble into 2 heptameric rings which stack back to back to give a disk-like structure with a central cavity, resembling the structure of eukaryotic proteasomes.</text>
</comment>
<comment type="caution">
    <text evidence="10">The sequence shown here is derived from an EMBL/GenBank/DDBJ whole genome shotgun (WGS) entry which is preliminary data.</text>
</comment>
<evidence type="ECO:0000256" key="8">
    <source>
        <dbReference type="PROSITE-ProRule" id="PRU10086"/>
    </source>
</evidence>
<dbReference type="Pfam" id="PF00574">
    <property type="entry name" value="CLP_protease"/>
    <property type="match status" value="1"/>
</dbReference>
<comment type="function">
    <text evidence="7">Cleaves peptides in various proteins in a process that requires ATP hydrolysis. Has a chymotrypsin-like activity. Plays a major role in the degradation of misfolded proteins.</text>
</comment>
<dbReference type="Proteomes" id="UP000733379">
    <property type="component" value="Unassembled WGS sequence"/>
</dbReference>
<dbReference type="InterPro" id="IPR033135">
    <property type="entry name" value="ClpP_His_AS"/>
</dbReference>
<dbReference type="RefSeq" id="WP_215915983.1">
    <property type="nucleotide sequence ID" value="NZ_JAHKNI010000001.1"/>
</dbReference>
<dbReference type="InterPro" id="IPR029045">
    <property type="entry name" value="ClpP/crotonase-like_dom_sf"/>
</dbReference>
<reference evidence="10 11" key="1">
    <citation type="submission" date="2021-06" db="EMBL/GenBank/DDBJ databases">
        <title>Actinomycetes sequencing.</title>
        <authorList>
            <person name="Shan Q."/>
        </authorList>
    </citation>
    <scope>NUCLEOTIDE SEQUENCE [LARGE SCALE GENOMIC DNA]</scope>
    <source>
        <strain evidence="10 11">NEAU-G5</strain>
    </source>
</reference>
<dbReference type="InterPro" id="IPR023562">
    <property type="entry name" value="ClpP/TepA"/>
</dbReference>
<keyword evidence="4 7" id="KW-0378">Hydrolase</keyword>
<dbReference type="Gene3D" id="3.90.226.10">
    <property type="entry name" value="2-enoyl-CoA Hydratase, Chain A, domain 1"/>
    <property type="match status" value="1"/>
</dbReference>
<feature type="active site" evidence="7 8">
    <location>
        <position position="139"/>
    </location>
</feature>
<dbReference type="InterPro" id="IPR001907">
    <property type="entry name" value="ClpP"/>
</dbReference>
<name>A0ABS6ASG2_9NOCA</name>
<evidence type="ECO:0000256" key="3">
    <source>
        <dbReference type="ARBA" id="ARBA00022670"/>
    </source>
</evidence>
<dbReference type="EC" id="3.4.21.92" evidence="7"/>
<keyword evidence="2 7" id="KW-0963">Cytoplasm</keyword>
<feature type="active site" description="Nucleophile" evidence="7">
    <location>
        <position position="114"/>
    </location>
</feature>
<dbReference type="PRINTS" id="PR00127">
    <property type="entry name" value="CLPPROTEASEP"/>
</dbReference>
<dbReference type="SUPFAM" id="SSF52096">
    <property type="entry name" value="ClpP/crotonase"/>
    <property type="match status" value="1"/>
</dbReference>
<evidence type="ECO:0000313" key="11">
    <source>
        <dbReference type="Proteomes" id="UP000733379"/>
    </source>
</evidence>
<dbReference type="GO" id="GO:0008233">
    <property type="term" value="F:peptidase activity"/>
    <property type="evidence" value="ECO:0007669"/>
    <property type="project" value="UniProtKB-KW"/>
</dbReference>
<keyword evidence="11" id="KW-1185">Reference proteome</keyword>
<comment type="similarity">
    <text evidence="1 7 9">Belongs to the peptidase S14 family.</text>
</comment>
<dbReference type="PROSITE" id="PS00382">
    <property type="entry name" value="CLP_PROTEASE_HIS"/>
    <property type="match status" value="1"/>
</dbReference>
<protein>
    <recommendedName>
        <fullName evidence="7 9">ATP-dependent Clp protease proteolytic subunit</fullName>
        <ecNumber evidence="7">3.4.21.92</ecNumber>
    </recommendedName>
    <alternativeName>
        <fullName evidence="7">Endopeptidase Clp</fullName>
    </alternativeName>
</protein>
<keyword evidence="3 7" id="KW-0645">Protease</keyword>
<accession>A0ABS6ASG2</accession>
<comment type="catalytic activity">
    <reaction evidence="6 7 8">
        <text>Hydrolysis of proteins to small peptides in the presence of ATP and magnesium. alpha-casein is the usual test substrate. In the absence of ATP, only oligopeptides shorter than five residues are hydrolyzed (such as succinyl-Leu-Tyr-|-NHMec, and Leu-Tyr-Leu-|-Tyr-Trp, in which cleavage of the -Tyr-|-Leu- and -Tyr-|-Trp bonds also occurs).</text>
        <dbReference type="EC" id="3.4.21.92"/>
    </reaction>
</comment>
<evidence type="ECO:0000256" key="4">
    <source>
        <dbReference type="ARBA" id="ARBA00022801"/>
    </source>
</evidence>
<dbReference type="NCBIfam" id="NF001368">
    <property type="entry name" value="PRK00277.1"/>
    <property type="match status" value="1"/>
</dbReference>
<dbReference type="CDD" id="cd07017">
    <property type="entry name" value="S14_ClpP_2"/>
    <property type="match status" value="1"/>
</dbReference>
<gene>
    <name evidence="7" type="primary">clpP</name>
    <name evidence="10" type="ORF">KO481_05450</name>
</gene>